<dbReference type="RefSeq" id="WP_022071952.1">
    <property type="nucleotide sequence ID" value="NZ_HF999328.1"/>
</dbReference>
<reference evidence="1" key="1">
    <citation type="submission" date="2012-11" db="EMBL/GenBank/DDBJ databases">
        <title>Dependencies among metagenomic species, viruses, plasmids and units of genetic variation.</title>
        <authorList>
            <person name="Nielsen H.B."/>
            <person name="Almeida M."/>
            <person name="Juncker A.S."/>
            <person name="Rasmussen S."/>
            <person name="Li J."/>
            <person name="Sunagawa S."/>
            <person name="Plichta D."/>
            <person name="Gautier L."/>
            <person name="Le Chatelier E."/>
            <person name="Peletier E."/>
            <person name="Bonde I."/>
            <person name="Nielsen T."/>
            <person name="Manichanh C."/>
            <person name="Arumugam M."/>
            <person name="Batto J."/>
            <person name="Santos M.B.Q.D."/>
            <person name="Blom N."/>
            <person name="Borruel N."/>
            <person name="Burgdorf K.S."/>
            <person name="Boumezbeur F."/>
            <person name="Casellas F."/>
            <person name="Dore J."/>
            <person name="Guarner F."/>
            <person name="Hansen T."/>
            <person name="Hildebrand F."/>
            <person name="Kaas R.S."/>
            <person name="Kennedy S."/>
            <person name="Kristiansen K."/>
            <person name="Kultima J.R."/>
            <person name="Leonard P."/>
            <person name="Levenez F."/>
            <person name="Lund O."/>
            <person name="Moumen B."/>
            <person name="Le Paslier D."/>
            <person name="Pons N."/>
            <person name="Pedersen O."/>
            <person name="Prifti E."/>
            <person name="Qin J."/>
            <person name="Raes J."/>
            <person name="Tap J."/>
            <person name="Tims S."/>
            <person name="Ussery D.W."/>
            <person name="Yamada T."/>
            <person name="MetaHit consortium"/>
            <person name="Renault P."/>
            <person name="Sicheritz-Ponten T."/>
            <person name="Bork P."/>
            <person name="Wang J."/>
            <person name="Brunak S."/>
            <person name="Ehrlich S.D."/>
        </authorList>
    </citation>
    <scope>NUCLEOTIDE SEQUENCE [LARGE SCALE GENOMIC DNA]</scope>
</reference>
<gene>
    <name evidence="1" type="ORF">BN488_01732</name>
</gene>
<proteinExistence type="predicted"/>
<comment type="caution">
    <text evidence="1">The sequence shown here is derived from an EMBL/GenBank/DDBJ whole genome shotgun (WGS) entry which is preliminary data.</text>
</comment>
<dbReference type="Proteomes" id="UP000017980">
    <property type="component" value="Unassembled WGS sequence"/>
</dbReference>
<evidence type="ECO:0000313" key="2">
    <source>
        <dbReference type="Proteomes" id="UP000017980"/>
    </source>
</evidence>
<accession>R5X4T8</accession>
<name>R5X4T8_9FIRM</name>
<evidence type="ECO:0008006" key="3">
    <source>
        <dbReference type="Google" id="ProtNLM"/>
    </source>
</evidence>
<evidence type="ECO:0000313" key="1">
    <source>
        <dbReference type="EMBL" id="CDA10693.1"/>
    </source>
</evidence>
<organism evidence="1 2">
    <name type="scientific">Intestinibacter bartlettii CAG:1329</name>
    <dbReference type="NCBI Taxonomy" id="1263063"/>
    <lineage>
        <taxon>Bacteria</taxon>
        <taxon>Bacillati</taxon>
        <taxon>Bacillota</taxon>
        <taxon>Clostridia</taxon>
        <taxon>Peptostreptococcales</taxon>
        <taxon>Peptostreptococcaceae</taxon>
        <taxon>Intestinibacter</taxon>
    </lineage>
</organism>
<protein>
    <recommendedName>
        <fullName evidence="3">SynChlorMet cassette protein ScmC</fullName>
    </recommendedName>
</protein>
<dbReference type="AlphaFoldDB" id="R5X4T8"/>
<sequence>MEKTFNIANIKIRVNTNFDFAITDRYSGFIYEGEDYDINYDFMLINDFIKLNMKPIFESVEYKIYEDNEKIYREFYNGSEVNACLIISKKDTTNYKCYVYPVYTKYKLSAMHLFDLMALEYAMMRKDTFILHSSFICENNKAILFSASSQTGKSTQASLWNKYKQSKIINGDRSFLNKINGKWVAHGSPYAGSSKIYVNESYELGCIILLKQAKQNKVYIQSIKEKYKFLLKEITINYWDIDFYNKIIDLLIDLLNSVDIYTLQCLPNEGAVDVLAEKLKEGDYEKL</sequence>
<dbReference type="EMBL" id="CBBD010000043">
    <property type="protein sequence ID" value="CDA10693.1"/>
    <property type="molecule type" value="Genomic_DNA"/>
</dbReference>